<dbReference type="OMA" id="SQARCRY"/>
<evidence type="ECO:0000313" key="1">
    <source>
        <dbReference type="EMBL" id="JAC09154.1"/>
    </source>
</evidence>
<dbReference type="GO" id="GO:0042721">
    <property type="term" value="C:TIM22 mitochondrial import inner membrane insertion complex"/>
    <property type="evidence" value="ECO:0007669"/>
    <property type="project" value="InterPro"/>
</dbReference>
<name>A0A023ELM0_AEDAL</name>
<accession>A0A023ELM0</accession>
<dbReference type="Pfam" id="PF10171">
    <property type="entry name" value="Tim29"/>
    <property type="match status" value="1"/>
</dbReference>
<organism evidence="1">
    <name type="scientific">Aedes albopictus</name>
    <name type="common">Asian tiger mosquito</name>
    <name type="synonym">Stegomyia albopicta</name>
    <dbReference type="NCBI Taxonomy" id="7160"/>
    <lineage>
        <taxon>Eukaryota</taxon>
        <taxon>Metazoa</taxon>
        <taxon>Ecdysozoa</taxon>
        <taxon>Arthropoda</taxon>
        <taxon>Hexapoda</taxon>
        <taxon>Insecta</taxon>
        <taxon>Pterygota</taxon>
        <taxon>Neoptera</taxon>
        <taxon>Endopterygota</taxon>
        <taxon>Diptera</taxon>
        <taxon>Nematocera</taxon>
        <taxon>Culicoidea</taxon>
        <taxon>Culicidae</taxon>
        <taxon>Culicinae</taxon>
        <taxon>Aedini</taxon>
        <taxon>Aedes</taxon>
        <taxon>Stegomyia</taxon>
    </lineage>
</organism>
<sequence length="206" mass="24640">MAFRGARFASSFIRNNLDAFKQRQTALQNRIDSIQFPEKYKGTIWEKWAMYWRNLIRDYKEMVIDTGKTMRERPVRSGIYLTLLGTTYYCCSTNPDEADFVNRFRQCANELQLVHPSCQNPTASHHIQFLQRCYNEGIVRRITLGVVSFIWLDNFDRGVAFYKAICPYLQPRYMTFHERIVDVGFNNEWWLLRKKMVDYDINEENL</sequence>
<dbReference type="GO" id="GO:0045039">
    <property type="term" value="P:protein insertion into mitochondrial inner membrane"/>
    <property type="evidence" value="ECO:0007669"/>
    <property type="project" value="TreeGrafter"/>
</dbReference>
<dbReference type="PANTHER" id="PTHR21435:SF1">
    <property type="entry name" value="MITOCHONDRIAL IMPORT INNER MEMBRANE TRANSLOCASE SUBUNIT TIM29"/>
    <property type="match status" value="1"/>
</dbReference>
<dbReference type="VEuPathDB" id="VectorBase:AALFPA_060851"/>
<dbReference type="EMBL" id="GAPW01004444">
    <property type="protein sequence ID" value="JAC09154.1"/>
    <property type="molecule type" value="mRNA"/>
</dbReference>
<dbReference type="VEuPathDB" id="VectorBase:AALF014047"/>
<dbReference type="VEuPathDB" id="VectorBase:AALC636_038416"/>
<proteinExistence type="evidence at transcript level"/>
<dbReference type="AlphaFoldDB" id="A0A023ELM0"/>
<evidence type="ECO:0008006" key="2">
    <source>
        <dbReference type="Google" id="ProtNLM"/>
    </source>
</evidence>
<protein>
    <recommendedName>
        <fullName evidence="2">Mitochondrial import inner membrane translocase subunit Tim29</fullName>
    </recommendedName>
</protein>
<reference evidence="1" key="1">
    <citation type="journal article" date="2014" name="PLoS Negl. Trop. Dis.">
        <title>Identification and characterization of seminal fluid proteins in the Asian tiger mosquito, Aedes albopictus.</title>
        <authorList>
            <person name="Boes K.E."/>
            <person name="Ribeiro J.M."/>
            <person name="Wong A."/>
            <person name="Harrington L.C."/>
            <person name="Wolfner M.F."/>
            <person name="Sirot L.K."/>
        </authorList>
    </citation>
    <scope>NUCLEOTIDE SEQUENCE</scope>
    <source>
        <tissue evidence="1">Reproductive organs</tissue>
    </source>
</reference>
<dbReference type="InterPro" id="IPR019322">
    <property type="entry name" value="TIMM29"/>
</dbReference>
<dbReference type="PANTHER" id="PTHR21435">
    <property type="entry name" value="MITOCHONDRIAL IMPORT INNER MEMBRANE TRANSLOCASE SUBUNIT TIM29"/>
    <property type="match status" value="1"/>
</dbReference>
<dbReference type="OrthoDB" id="5970620at2759"/>